<evidence type="ECO:0000256" key="7">
    <source>
        <dbReference type="SAM" id="Phobius"/>
    </source>
</evidence>
<keyword evidence="10" id="KW-1185">Reference proteome</keyword>
<comment type="caution">
    <text evidence="9">The sequence shown here is derived from an EMBL/GenBank/DDBJ whole genome shotgun (WGS) entry which is preliminary data.</text>
</comment>
<feature type="transmembrane region" description="Helical" evidence="7">
    <location>
        <begin position="290"/>
        <end position="313"/>
    </location>
</feature>
<evidence type="ECO:0000313" key="9">
    <source>
        <dbReference type="EMBL" id="RWU09576.1"/>
    </source>
</evidence>
<evidence type="ECO:0000256" key="2">
    <source>
        <dbReference type="ARBA" id="ARBA00022448"/>
    </source>
</evidence>
<gene>
    <name evidence="9" type="ORF">EGC76_08090</name>
</gene>
<evidence type="ECO:0000256" key="1">
    <source>
        <dbReference type="ARBA" id="ARBA00004651"/>
    </source>
</evidence>
<keyword evidence="5 7" id="KW-1133">Transmembrane helix</keyword>
<keyword evidence="3" id="KW-1003">Cell membrane</keyword>
<feature type="transmembrane region" description="Helical" evidence="7">
    <location>
        <begin position="398"/>
        <end position="418"/>
    </location>
</feature>
<sequence>MGRALSLAVIFFLVLLPLGVGGSTLFQLPVFSQELVQELLWQSWLQSAFVSFTFTVGLILAVCYLSLWLGQRITAGLSSSRIAPLLAVPHAALAVGLMVLLSPSGWLVRLVHSLFELFPSPPAHWWIADKSLVTMAVVLVIKEVPFLLLMIAAQRDQLPIQRWQTQAQSMGYSVRRCWWLVVVPALLPRLKFPLFAIAIYTLSVVDIALMVGPNTPPLIAPRVHEASLRFSDLASLEAWLGQWLMIVLGAMLFVVVAINQTVYRRFGLDAIGRPNGHSAQRICSGFGSQLLLWLCGLAVLALIVQSVAGTWFYPALWPQQWSLGRWINEWPYAWPLLQNSLWLAVVSAAIGVAGALLVLERQRSQRKKALAWLPLLLLLIPQLPIVLGWQRALGQDAGWLWLLWSHAAFTFPYAYLVLHGAYISFPSRWLYQAQSLGHSPFNAWLHVLLPQLRGSVALAFAVGVAVSIAQYLPTLWLAGVSYPTVTTETVSLAAGGDWRMASVYALLQALIPVVLLVWASRQGNQQRWKSKHVRN</sequence>
<dbReference type="PROSITE" id="PS50928">
    <property type="entry name" value="ABC_TM1"/>
    <property type="match status" value="2"/>
</dbReference>
<feature type="domain" description="ABC transmembrane type-1" evidence="8">
    <location>
        <begin position="39"/>
        <end position="257"/>
    </location>
</feature>
<reference evidence="9 10" key="1">
    <citation type="submission" date="2018-12" db="EMBL/GenBank/DDBJ databases">
        <authorList>
            <person name="Li A."/>
            <person name="Zhang M."/>
            <person name="Zhu H."/>
        </authorList>
    </citation>
    <scope>NUCLEOTIDE SEQUENCE [LARGE SCALE GENOMIC DNA]</scope>
    <source>
        <strain evidence="9 10">R04H25</strain>
    </source>
</reference>
<keyword evidence="2" id="KW-0813">Transport</keyword>
<feature type="transmembrane region" description="Helical" evidence="7">
    <location>
        <begin position="239"/>
        <end position="258"/>
    </location>
</feature>
<proteinExistence type="predicted"/>
<evidence type="ECO:0000256" key="5">
    <source>
        <dbReference type="ARBA" id="ARBA00022989"/>
    </source>
</evidence>
<dbReference type="InterPro" id="IPR000515">
    <property type="entry name" value="MetI-like"/>
</dbReference>
<name>A0A443YZC6_9GAMM</name>
<dbReference type="RefSeq" id="WP_128352481.1">
    <property type="nucleotide sequence ID" value="NZ_RSFE01000005.1"/>
</dbReference>
<dbReference type="PANTHER" id="PTHR30183">
    <property type="entry name" value="MOLYBDENUM TRANSPORT SYSTEM PERMEASE PROTEIN MODB"/>
    <property type="match status" value="1"/>
</dbReference>
<dbReference type="PANTHER" id="PTHR30183:SF6">
    <property type="entry name" value="INNER MEMBRANE ABC TRANSPORTER PERMEASE PROTEIN YNJC"/>
    <property type="match status" value="1"/>
</dbReference>
<evidence type="ECO:0000256" key="3">
    <source>
        <dbReference type="ARBA" id="ARBA00022475"/>
    </source>
</evidence>
<feature type="transmembrane region" description="Helical" evidence="7">
    <location>
        <begin position="45"/>
        <end position="70"/>
    </location>
</feature>
<dbReference type="SUPFAM" id="SSF161098">
    <property type="entry name" value="MetI-like"/>
    <property type="match status" value="2"/>
</dbReference>
<evidence type="ECO:0000259" key="8">
    <source>
        <dbReference type="PROSITE" id="PS50928"/>
    </source>
</evidence>
<organism evidence="9 10">
    <name type="scientific">Pseudidiomarina gelatinasegens</name>
    <dbReference type="NCBI Taxonomy" id="2487740"/>
    <lineage>
        <taxon>Bacteria</taxon>
        <taxon>Pseudomonadati</taxon>
        <taxon>Pseudomonadota</taxon>
        <taxon>Gammaproteobacteria</taxon>
        <taxon>Alteromonadales</taxon>
        <taxon>Idiomarinaceae</taxon>
        <taxon>Pseudidiomarina</taxon>
    </lineage>
</organism>
<dbReference type="EMBL" id="RSFE01000005">
    <property type="protein sequence ID" value="RWU09576.1"/>
    <property type="molecule type" value="Genomic_DNA"/>
</dbReference>
<feature type="transmembrane region" description="Helical" evidence="7">
    <location>
        <begin position="498"/>
        <end position="519"/>
    </location>
</feature>
<evidence type="ECO:0000313" key="10">
    <source>
        <dbReference type="Proteomes" id="UP000288789"/>
    </source>
</evidence>
<protein>
    <submittedName>
        <fullName evidence="9">ABC transporter permease</fullName>
    </submittedName>
</protein>
<dbReference type="InterPro" id="IPR035906">
    <property type="entry name" value="MetI-like_sf"/>
</dbReference>
<keyword evidence="6 7" id="KW-0472">Membrane</keyword>
<dbReference type="CDD" id="cd06261">
    <property type="entry name" value="TM_PBP2"/>
    <property type="match status" value="1"/>
</dbReference>
<comment type="subcellular location">
    <subcellularLocation>
        <location evidence="1">Cell membrane</location>
        <topology evidence="1">Multi-pass membrane protein</topology>
    </subcellularLocation>
</comment>
<feature type="transmembrane region" description="Helical" evidence="7">
    <location>
        <begin position="371"/>
        <end position="392"/>
    </location>
</feature>
<evidence type="ECO:0000256" key="6">
    <source>
        <dbReference type="ARBA" id="ARBA00023136"/>
    </source>
</evidence>
<feature type="transmembrane region" description="Helical" evidence="7">
    <location>
        <begin position="456"/>
        <end position="478"/>
    </location>
</feature>
<evidence type="ECO:0000256" key="4">
    <source>
        <dbReference type="ARBA" id="ARBA00022692"/>
    </source>
</evidence>
<feature type="transmembrane region" description="Helical" evidence="7">
    <location>
        <begin position="132"/>
        <end position="153"/>
    </location>
</feature>
<dbReference type="Proteomes" id="UP000288789">
    <property type="component" value="Unassembled WGS sequence"/>
</dbReference>
<dbReference type="GO" id="GO:0005886">
    <property type="term" value="C:plasma membrane"/>
    <property type="evidence" value="ECO:0007669"/>
    <property type="project" value="UniProtKB-SubCell"/>
</dbReference>
<feature type="transmembrane region" description="Helical" evidence="7">
    <location>
        <begin position="340"/>
        <end position="359"/>
    </location>
</feature>
<dbReference type="GO" id="GO:0055085">
    <property type="term" value="P:transmembrane transport"/>
    <property type="evidence" value="ECO:0007669"/>
    <property type="project" value="InterPro"/>
</dbReference>
<dbReference type="AlphaFoldDB" id="A0A443YZC6"/>
<accession>A0A443YZC6</accession>
<dbReference type="Gene3D" id="1.10.3720.10">
    <property type="entry name" value="MetI-like"/>
    <property type="match status" value="2"/>
</dbReference>
<dbReference type="OrthoDB" id="7852521at2"/>
<keyword evidence="4 7" id="KW-0812">Transmembrane</keyword>
<feature type="domain" description="ABC transmembrane type-1" evidence="8">
    <location>
        <begin position="337"/>
        <end position="519"/>
    </location>
</feature>